<accession>A0A2T4UDQ7</accession>
<name>A0A2T4UDQ7_9ACTN</name>
<sequence length="236" mass="24919">MPISDTRRALRPAVLAVTGAAMLAGAQAPATAQAAGCSKVVEGQSRTLVGQLTEDRFSESYSSGGMPRTSNHKISRLSMGTLALRVATCRSGGRWRVLDPASLSPAYANFSGDSVPFGATGYGISPLEIRGGSLRVRAIQCRSSQIWKTVSGLTGVPVPGPFLLSIAQYVGNQVGVKFLPKDRTRCAQIVAGTVPFAFTRGGAITARSFTASRTYLVQDLGDVKIKKTLTVRVTQR</sequence>
<dbReference type="EMBL" id="PYYB01000003">
    <property type="protein sequence ID" value="PTL55562.1"/>
    <property type="molecule type" value="Genomic_DNA"/>
</dbReference>
<evidence type="ECO:0000256" key="1">
    <source>
        <dbReference type="SAM" id="SignalP"/>
    </source>
</evidence>
<comment type="caution">
    <text evidence="2">The sequence shown here is derived from an EMBL/GenBank/DDBJ whole genome shotgun (WGS) entry which is preliminary data.</text>
</comment>
<keyword evidence="3" id="KW-1185">Reference proteome</keyword>
<feature type="chain" id="PRO_5015691330" description="Tat pathway signal sequence domain protein" evidence="1">
    <location>
        <begin position="35"/>
        <end position="236"/>
    </location>
</feature>
<dbReference type="InterPro" id="IPR006311">
    <property type="entry name" value="TAT_signal"/>
</dbReference>
<keyword evidence="1" id="KW-0732">Signal</keyword>
<dbReference type="AlphaFoldDB" id="A0A2T4UDQ7"/>
<gene>
    <name evidence="2" type="ORF">C7Y72_18120</name>
</gene>
<dbReference type="PROSITE" id="PS51318">
    <property type="entry name" value="TAT"/>
    <property type="match status" value="1"/>
</dbReference>
<evidence type="ECO:0000313" key="2">
    <source>
        <dbReference type="EMBL" id="PTL55562.1"/>
    </source>
</evidence>
<organism evidence="2 3">
    <name type="scientific">Paraconexibacter algicola</name>
    <dbReference type="NCBI Taxonomy" id="2133960"/>
    <lineage>
        <taxon>Bacteria</taxon>
        <taxon>Bacillati</taxon>
        <taxon>Actinomycetota</taxon>
        <taxon>Thermoleophilia</taxon>
        <taxon>Solirubrobacterales</taxon>
        <taxon>Paraconexibacteraceae</taxon>
        <taxon>Paraconexibacter</taxon>
    </lineage>
</organism>
<reference evidence="2 3" key="1">
    <citation type="submission" date="2018-03" db="EMBL/GenBank/DDBJ databases">
        <title>Aquarubrobacter algicola gen. nov., sp. nov., a novel actinobacterium isolated from shallow eutrophic lake during the end of cyanobacterial harmful algal blooms.</title>
        <authorList>
            <person name="Chun S.J."/>
        </authorList>
    </citation>
    <scope>NUCLEOTIDE SEQUENCE [LARGE SCALE GENOMIC DNA]</scope>
    <source>
        <strain evidence="2 3">Seoho-28</strain>
    </source>
</reference>
<evidence type="ECO:0008006" key="4">
    <source>
        <dbReference type="Google" id="ProtNLM"/>
    </source>
</evidence>
<feature type="signal peptide" evidence="1">
    <location>
        <begin position="1"/>
        <end position="34"/>
    </location>
</feature>
<dbReference type="RefSeq" id="WP_107570605.1">
    <property type="nucleotide sequence ID" value="NZ_PYYB01000003.1"/>
</dbReference>
<evidence type="ECO:0000313" key="3">
    <source>
        <dbReference type="Proteomes" id="UP000240739"/>
    </source>
</evidence>
<protein>
    <recommendedName>
        <fullName evidence="4">Tat pathway signal sequence domain protein</fullName>
    </recommendedName>
</protein>
<proteinExistence type="predicted"/>
<dbReference type="Proteomes" id="UP000240739">
    <property type="component" value="Unassembled WGS sequence"/>
</dbReference>